<evidence type="ECO:0000313" key="5">
    <source>
        <dbReference type="Proteomes" id="UP000475765"/>
    </source>
</evidence>
<dbReference type="AlphaFoldDB" id="A0A9W7UZ22"/>
<sequence>MNQTRKSARQKILDVASELFYNEGIRAVGVDKIVEVSGVSKGTLYRHFPSKDDLIIAYLEEKSESLWVQFNDAVSAYEGSPRMQIFALVESINALLTEPGIRGCVFLNAHAEFSNQNPIQHLVQKHTEALRNLLQRLTKEAGASDDTLADQLLLVINGAFSTAPIVGADISGEQLKKVSACLIDLHLNQ</sequence>
<keyword evidence="1 2" id="KW-0238">DNA-binding</keyword>
<dbReference type="GO" id="GO:0003700">
    <property type="term" value="F:DNA-binding transcription factor activity"/>
    <property type="evidence" value="ECO:0007669"/>
    <property type="project" value="TreeGrafter"/>
</dbReference>
<dbReference type="PRINTS" id="PR00455">
    <property type="entry name" value="HTHTETR"/>
</dbReference>
<evidence type="ECO:0000313" key="4">
    <source>
        <dbReference type="EMBL" id="KAB2400118.1"/>
    </source>
</evidence>
<evidence type="ECO:0000259" key="3">
    <source>
        <dbReference type="PROSITE" id="PS50977"/>
    </source>
</evidence>
<dbReference type="Gene3D" id="1.10.357.10">
    <property type="entry name" value="Tetracycline Repressor, domain 2"/>
    <property type="match status" value="1"/>
</dbReference>
<evidence type="ECO:0000256" key="2">
    <source>
        <dbReference type="PROSITE-ProRule" id="PRU00335"/>
    </source>
</evidence>
<name>A0A9W7UZ22_BACCE</name>
<dbReference type="SUPFAM" id="SSF48498">
    <property type="entry name" value="Tetracyclin repressor-like, C-terminal domain"/>
    <property type="match status" value="1"/>
</dbReference>
<organism evidence="4 5">
    <name type="scientific">Bacillus cereus</name>
    <dbReference type="NCBI Taxonomy" id="1396"/>
    <lineage>
        <taxon>Bacteria</taxon>
        <taxon>Bacillati</taxon>
        <taxon>Bacillota</taxon>
        <taxon>Bacilli</taxon>
        <taxon>Bacillales</taxon>
        <taxon>Bacillaceae</taxon>
        <taxon>Bacillus</taxon>
        <taxon>Bacillus cereus group</taxon>
    </lineage>
</organism>
<dbReference type="SUPFAM" id="SSF46689">
    <property type="entry name" value="Homeodomain-like"/>
    <property type="match status" value="1"/>
</dbReference>
<dbReference type="Pfam" id="PF00440">
    <property type="entry name" value="TetR_N"/>
    <property type="match status" value="1"/>
</dbReference>
<gene>
    <name evidence="4" type="ORF">F8172_01130</name>
</gene>
<dbReference type="InterPro" id="IPR009057">
    <property type="entry name" value="Homeodomain-like_sf"/>
</dbReference>
<feature type="domain" description="HTH tetR-type" evidence="3">
    <location>
        <begin position="6"/>
        <end position="66"/>
    </location>
</feature>
<reference evidence="4 5" key="1">
    <citation type="submission" date="2019-10" db="EMBL/GenBank/DDBJ databases">
        <title>Bacillus from the desert of Cuatro Cinegas, Coahuila.</title>
        <authorList>
            <person name="Olmedo-Alvarez G."/>
            <person name="Saldana S."/>
            <person name="Barcelo D."/>
        </authorList>
    </citation>
    <scope>NUCLEOTIDE SEQUENCE [LARGE SCALE GENOMIC DNA]</scope>
    <source>
        <strain evidence="4 5">CH417_13T</strain>
    </source>
</reference>
<comment type="caution">
    <text evidence="4">The sequence shown here is derived from an EMBL/GenBank/DDBJ whole genome shotgun (WGS) entry which is preliminary data.</text>
</comment>
<dbReference type="PROSITE" id="PS50977">
    <property type="entry name" value="HTH_TETR_2"/>
    <property type="match status" value="1"/>
</dbReference>
<dbReference type="InterPro" id="IPR036271">
    <property type="entry name" value="Tet_transcr_reg_TetR-rel_C_sf"/>
</dbReference>
<feature type="DNA-binding region" description="H-T-H motif" evidence="2">
    <location>
        <begin position="29"/>
        <end position="48"/>
    </location>
</feature>
<protein>
    <submittedName>
        <fullName evidence="4">TetR/AcrR family transcriptional regulator</fullName>
    </submittedName>
</protein>
<dbReference type="Proteomes" id="UP000475765">
    <property type="component" value="Unassembled WGS sequence"/>
</dbReference>
<dbReference type="PANTHER" id="PTHR30055:SF200">
    <property type="entry name" value="HTH-TYPE TRANSCRIPTIONAL REPRESSOR BDCR"/>
    <property type="match status" value="1"/>
</dbReference>
<dbReference type="RefSeq" id="WP_001077083.1">
    <property type="nucleotide sequence ID" value="NZ_WBPL01000043.1"/>
</dbReference>
<dbReference type="InterPro" id="IPR001647">
    <property type="entry name" value="HTH_TetR"/>
</dbReference>
<dbReference type="GO" id="GO:0000976">
    <property type="term" value="F:transcription cis-regulatory region binding"/>
    <property type="evidence" value="ECO:0007669"/>
    <property type="project" value="TreeGrafter"/>
</dbReference>
<evidence type="ECO:0000256" key="1">
    <source>
        <dbReference type="ARBA" id="ARBA00023125"/>
    </source>
</evidence>
<proteinExistence type="predicted"/>
<accession>A0A9W7UZ22</accession>
<dbReference type="EMBL" id="WBPP01000004">
    <property type="protein sequence ID" value="KAB2400118.1"/>
    <property type="molecule type" value="Genomic_DNA"/>
</dbReference>
<dbReference type="PANTHER" id="PTHR30055">
    <property type="entry name" value="HTH-TYPE TRANSCRIPTIONAL REGULATOR RUTR"/>
    <property type="match status" value="1"/>
</dbReference>
<dbReference type="InterPro" id="IPR050109">
    <property type="entry name" value="HTH-type_TetR-like_transc_reg"/>
</dbReference>